<name>A0A0F4YSW1_RASE3</name>
<dbReference type="EMBL" id="LASV01000237">
    <property type="protein sequence ID" value="KKA20708.1"/>
    <property type="molecule type" value="Genomic_DNA"/>
</dbReference>
<dbReference type="STRING" id="1408163.A0A0F4YSW1"/>
<accession>A0A0F4YSW1</accession>
<reference evidence="2 3" key="1">
    <citation type="submission" date="2015-04" db="EMBL/GenBank/DDBJ databases">
        <authorList>
            <person name="Heijne W.H."/>
            <person name="Fedorova N.D."/>
            <person name="Nierman W.C."/>
            <person name="Vollebregt A.W."/>
            <person name="Zhao Z."/>
            <person name="Wu L."/>
            <person name="Kumar M."/>
            <person name="Stam H."/>
            <person name="van den Berg M.A."/>
            <person name="Pel H.J."/>
        </authorList>
    </citation>
    <scope>NUCLEOTIDE SEQUENCE [LARGE SCALE GENOMIC DNA]</scope>
    <source>
        <strain evidence="2 3">CBS 393.64</strain>
    </source>
</reference>
<evidence type="ECO:0000313" key="2">
    <source>
        <dbReference type="EMBL" id="KKA20708.1"/>
    </source>
</evidence>
<dbReference type="RefSeq" id="XP_013327320.1">
    <property type="nucleotide sequence ID" value="XM_013471866.1"/>
</dbReference>
<protein>
    <submittedName>
        <fullName evidence="2">Uncharacterized protein</fullName>
    </submittedName>
</protein>
<evidence type="ECO:0000313" key="3">
    <source>
        <dbReference type="Proteomes" id="UP000053958"/>
    </source>
</evidence>
<feature type="region of interest" description="Disordered" evidence="1">
    <location>
        <begin position="227"/>
        <end position="272"/>
    </location>
</feature>
<dbReference type="Proteomes" id="UP000053958">
    <property type="component" value="Unassembled WGS sequence"/>
</dbReference>
<organism evidence="2 3">
    <name type="scientific">Rasamsonia emersonii (strain ATCC 16479 / CBS 393.64 / IMI 116815)</name>
    <dbReference type="NCBI Taxonomy" id="1408163"/>
    <lineage>
        <taxon>Eukaryota</taxon>
        <taxon>Fungi</taxon>
        <taxon>Dikarya</taxon>
        <taxon>Ascomycota</taxon>
        <taxon>Pezizomycotina</taxon>
        <taxon>Eurotiomycetes</taxon>
        <taxon>Eurotiomycetidae</taxon>
        <taxon>Eurotiales</taxon>
        <taxon>Trichocomaceae</taxon>
        <taxon>Rasamsonia</taxon>
    </lineage>
</organism>
<proteinExistence type="predicted"/>
<evidence type="ECO:0000256" key="1">
    <source>
        <dbReference type="SAM" id="MobiDB-lite"/>
    </source>
</evidence>
<feature type="compositionally biased region" description="Polar residues" evidence="1">
    <location>
        <begin position="227"/>
        <end position="257"/>
    </location>
</feature>
<dbReference type="OrthoDB" id="66095at2759"/>
<dbReference type="AlphaFoldDB" id="A0A0F4YSW1"/>
<gene>
    <name evidence="2" type="ORF">T310_5246</name>
</gene>
<dbReference type="GeneID" id="25317591"/>
<sequence>MSLRGSIHVGSVIDWFLDLSLGMSLSQPAMGRAALSANLWTRRAILLLCCSAATGSWIPLPHKLLLEPRQVQPGRWPLPEAVSNTISSSPLGRLFTSSGTFYPSVDDVQQVRKLLQRLGPGLPTEVVDLIVDEAEYWPSVETSLRDAPLFIGKDNDRECLRTPPLCYDVDGQNDGSYRVLPHRGIHPCRKIVFSISSHDQGWGGERGCQGTYKGSYTWFDAYIIPSSNDGQQGQPAHNQQSATNSQEQTNQASQASFQPERPLLPTPSRLQSNLTATRTTQDYCIVWHYKDRIDPESSEAERIEDEQGRGRATLDGRAVREMRVGDAVSLWARARFWGWSNHVEKMSVRVFWAV</sequence>
<keyword evidence="3" id="KW-1185">Reference proteome</keyword>
<comment type="caution">
    <text evidence="2">The sequence shown here is derived from an EMBL/GenBank/DDBJ whole genome shotgun (WGS) entry which is preliminary data.</text>
</comment>